<reference evidence="1 2" key="1">
    <citation type="submission" date="2019-01" db="EMBL/GenBank/DDBJ databases">
        <title>Complete genome sequence of Cohnella hallensis HS21 isolated from Korean fir (Abies koreana) rhizospheric soil.</title>
        <authorList>
            <person name="Jiang L."/>
            <person name="Kang S.W."/>
            <person name="Kim S."/>
            <person name="Jung J."/>
            <person name="Kim C.Y."/>
            <person name="Kim D.H."/>
            <person name="Kim S.W."/>
            <person name="Lee J."/>
        </authorList>
    </citation>
    <scope>NUCLEOTIDE SEQUENCE [LARGE SCALE GENOMIC DNA]</scope>
    <source>
        <strain evidence="1 2">HS21</strain>
    </source>
</reference>
<dbReference type="AlphaFoldDB" id="A0A3T1D6V7"/>
<accession>A0A3T1D6V7</accession>
<evidence type="ECO:0000313" key="1">
    <source>
        <dbReference type="EMBL" id="BBI33816.1"/>
    </source>
</evidence>
<name>A0A3T1D6V7_9BACL</name>
<protein>
    <submittedName>
        <fullName evidence="1">Uncharacterized protein</fullName>
    </submittedName>
</protein>
<dbReference type="OrthoDB" id="981992at2"/>
<keyword evidence="2" id="KW-1185">Reference proteome</keyword>
<dbReference type="Proteomes" id="UP000289856">
    <property type="component" value="Chromosome"/>
</dbReference>
<evidence type="ECO:0000313" key="2">
    <source>
        <dbReference type="Proteomes" id="UP000289856"/>
    </source>
</evidence>
<proteinExistence type="predicted"/>
<gene>
    <name evidence="1" type="ORF">KCTCHS21_32150</name>
</gene>
<dbReference type="EMBL" id="AP019400">
    <property type="protein sequence ID" value="BBI33816.1"/>
    <property type="molecule type" value="Genomic_DNA"/>
</dbReference>
<dbReference type="RefSeq" id="WP_130610134.1">
    <property type="nucleotide sequence ID" value="NZ_AP019400.1"/>
</dbReference>
<sequence>MAKFLCKCGVTLSNSEAPNDVQLHVYSDREWDEIINLNVIDPLNIPPPKHDVWHCVECGRVHVFDGDDVVRTYIVEK</sequence>
<dbReference type="KEGG" id="cohn:KCTCHS21_32150"/>
<organism evidence="1 2">
    <name type="scientific">Cohnella abietis</name>
    <dbReference type="NCBI Taxonomy" id="2507935"/>
    <lineage>
        <taxon>Bacteria</taxon>
        <taxon>Bacillati</taxon>
        <taxon>Bacillota</taxon>
        <taxon>Bacilli</taxon>
        <taxon>Bacillales</taxon>
        <taxon>Paenibacillaceae</taxon>
        <taxon>Cohnella</taxon>
    </lineage>
</organism>